<dbReference type="GO" id="GO:0004222">
    <property type="term" value="F:metalloendopeptidase activity"/>
    <property type="evidence" value="ECO:0007669"/>
    <property type="project" value="InterPro"/>
</dbReference>
<dbReference type="STRING" id="407821.A0A087SW60"/>
<dbReference type="EMBL" id="KK112231">
    <property type="protein sequence ID" value="KFM57099.1"/>
    <property type="molecule type" value="Genomic_DNA"/>
</dbReference>
<dbReference type="AlphaFoldDB" id="A0A087SW60"/>
<organism evidence="2 3">
    <name type="scientific">Stegodyphus mimosarum</name>
    <name type="common">African social velvet spider</name>
    <dbReference type="NCBI Taxonomy" id="407821"/>
    <lineage>
        <taxon>Eukaryota</taxon>
        <taxon>Metazoa</taxon>
        <taxon>Ecdysozoa</taxon>
        <taxon>Arthropoda</taxon>
        <taxon>Chelicerata</taxon>
        <taxon>Arachnida</taxon>
        <taxon>Araneae</taxon>
        <taxon>Araneomorphae</taxon>
        <taxon>Entelegynae</taxon>
        <taxon>Eresoidea</taxon>
        <taxon>Eresidae</taxon>
        <taxon>Stegodyphus</taxon>
    </lineage>
</organism>
<dbReference type="Proteomes" id="UP000054359">
    <property type="component" value="Unassembled WGS sequence"/>
</dbReference>
<gene>
    <name evidence="2" type="ORF">X975_14093</name>
</gene>
<dbReference type="OMA" id="ACKISEY"/>
<dbReference type="PANTHER" id="PTHR11733">
    <property type="entry name" value="ZINC METALLOPROTEASE FAMILY M13 NEPRILYSIN-RELATED"/>
    <property type="match status" value="1"/>
</dbReference>
<dbReference type="Gene3D" id="3.40.390.10">
    <property type="entry name" value="Collagenase (Catalytic Domain)"/>
    <property type="match status" value="1"/>
</dbReference>
<dbReference type="InterPro" id="IPR024079">
    <property type="entry name" value="MetalloPept_cat_dom_sf"/>
</dbReference>
<evidence type="ECO:0000313" key="3">
    <source>
        <dbReference type="Proteomes" id="UP000054359"/>
    </source>
</evidence>
<reference evidence="2 3" key="1">
    <citation type="submission" date="2013-11" db="EMBL/GenBank/DDBJ databases">
        <title>Genome sequencing of Stegodyphus mimosarum.</title>
        <authorList>
            <person name="Bechsgaard J."/>
        </authorList>
    </citation>
    <scope>NUCLEOTIDE SEQUENCE [LARGE SCALE GENOMIC DNA]</scope>
</reference>
<name>A0A087SW60_STEMI</name>
<dbReference type="Pfam" id="PF01431">
    <property type="entry name" value="Peptidase_M13"/>
    <property type="match status" value="1"/>
</dbReference>
<evidence type="ECO:0000313" key="2">
    <source>
        <dbReference type="EMBL" id="KFM57099.1"/>
    </source>
</evidence>
<protein>
    <submittedName>
        <fullName evidence="2">Endothelin-converting enzyme 1</fullName>
    </submittedName>
</protein>
<evidence type="ECO:0000259" key="1">
    <source>
        <dbReference type="Pfam" id="PF01431"/>
    </source>
</evidence>
<feature type="non-terminal residue" evidence="2">
    <location>
        <position position="114"/>
    </location>
</feature>
<feature type="domain" description="Peptidase M13 C-terminal" evidence="1">
    <location>
        <begin position="2"/>
        <end position="113"/>
    </location>
</feature>
<sequence>MRINGERTLTENIADNGGLKGAYMAYMSWVKEHGNEKTLPGLNFTPNQLFWIRAANVWCEKINKQHLEWVIKNWKHPTKKFRMNGPMSNLPEFSSDFQCLPGMPMSRKTKCEVW</sequence>
<dbReference type="PANTHER" id="PTHR11733:SF224">
    <property type="entry name" value="NEPRILYSIN-2"/>
    <property type="match status" value="1"/>
</dbReference>
<dbReference type="InterPro" id="IPR018497">
    <property type="entry name" value="Peptidase_M13_C"/>
</dbReference>
<dbReference type="OrthoDB" id="6419060at2759"/>
<keyword evidence="3" id="KW-1185">Reference proteome</keyword>
<dbReference type="SUPFAM" id="SSF55486">
    <property type="entry name" value="Metalloproteases ('zincins'), catalytic domain"/>
    <property type="match status" value="1"/>
</dbReference>
<dbReference type="PROSITE" id="PS51885">
    <property type="entry name" value="NEPRILYSIN"/>
    <property type="match status" value="1"/>
</dbReference>
<accession>A0A087SW60</accession>
<dbReference type="InterPro" id="IPR000718">
    <property type="entry name" value="Peptidase_M13"/>
</dbReference>
<dbReference type="GO" id="GO:0016485">
    <property type="term" value="P:protein processing"/>
    <property type="evidence" value="ECO:0007669"/>
    <property type="project" value="TreeGrafter"/>
</dbReference>
<proteinExistence type="predicted"/>
<dbReference type="GO" id="GO:0005886">
    <property type="term" value="C:plasma membrane"/>
    <property type="evidence" value="ECO:0007669"/>
    <property type="project" value="TreeGrafter"/>
</dbReference>